<evidence type="ECO:0000313" key="2">
    <source>
        <dbReference type="EMBL" id="PLC10824.1"/>
    </source>
</evidence>
<evidence type="ECO:0008006" key="4">
    <source>
        <dbReference type="Google" id="ProtNLM"/>
    </source>
</evidence>
<dbReference type="InterPro" id="IPR018723">
    <property type="entry name" value="DUF2254_membrane"/>
</dbReference>
<evidence type="ECO:0000256" key="1">
    <source>
        <dbReference type="SAM" id="Phobius"/>
    </source>
</evidence>
<evidence type="ECO:0000313" key="3">
    <source>
        <dbReference type="Proteomes" id="UP000234632"/>
    </source>
</evidence>
<gene>
    <name evidence="2" type="ORF">AUQ48_15995</name>
</gene>
<accession>A0A2N4SXW5</accession>
<reference evidence="2 3" key="1">
    <citation type="submission" date="2015-12" db="EMBL/GenBank/DDBJ databases">
        <authorList>
            <person name="Shamseldin A."/>
            <person name="Moawad H."/>
            <person name="Abd El-Rahim W.M."/>
            <person name="Sadowsky M.J."/>
        </authorList>
    </citation>
    <scope>NUCLEOTIDE SEQUENCE [LARGE SCALE GENOMIC DNA]</scope>
    <source>
        <strain evidence="2 3">S43</strain>
    </source>
</reference>
<feature type="transmembrane region" description="Helical" evidence="1">
    <location>
        <begin position="140"/>
        <end position="163"/>
    </location>
</feature>
<feature type="transmembrane region" description="Helical" evidence="1">
    <location>
        <begin position="71"/>
        <end position="89"/>
    </location>
</feature>
<name>A0A2N4SXW5_9MICC</name>
<comment type="caution">
    <text evidence="2">The sequence shown here is derived from an EMBL/GenBank/DDBJ whole genome shotgun (WGS) entry which is preliminary data.</text>
</comment>
<proteinExistence type="predicted"/>
<dbReference type="RefSeq" id="WP_101853252.1">
    <property type="nucleotide sequence ID" value="NZ_LOMZ01000002.1"/>
</dbReference>
<sequence length="430" mass="46610">MKKLSGSWTRVFNKFWFVPGVCLLTAVVLAQSVVAVDRWLPEDLDSPWVAWVYAVGIDGSRAMLSAIGGSMLGVAATAFSITISVIATASSTYGPRLVRNFMADRGNQVVLGVLVSTFIYSLLVLRTIRSASDDLAQPFVPHLAVNLAVLLAVADVALVVYFIHHIADSVQVDTLVHGARRRLLAVIDRWHPEETPEELVRTVGGRAGGGAVRADAVGYLVGVNFERLRVHAEEPDVFVELVPRVGDHVLAEEPLFRVWPEHRAEELAEPLRRCVVIGDSRSADQDVRFAQQQVVELAVRALSPSTNDPYTAVNAIEEVASGIVAAVSHPLPGNTVVVDGAHRLRYGVVGLDEIVDMPFDQIRPHATGHVSVMLALVDLAARIGSATVHPSVERQAREHVDVLLGQFRDSGPNPRDLARVERHVAARLGG</sequence>
<feature type="transmembrane region" description="Helical" evidence="1">
    <location>
        <begin position="109"/>
        <end position="128"/>
    </location>
</feature>
<keyword evidence="1" id="KW-1133">Transmembrane helix</keyword>
<dbReference type="AlphaFoldDB" id="A0A2N4SXW5"/>
<protein>
    <recommendedName>
        <fullName evidence="4">DUF2254 domain-containing protein</fullName>
    </recommendedName>
</protein>
<keyword evidence="1" id="KW-0472">Membrane</keyword>
<dbReference type="EMBL" id="LOMZ01000002">
    <property type="protein sequence ID" value="PLC10824.1"/>
    <property type="molecule type" value="Genomic_DNA"/>
</dbReference>
<dbReference type="Proteomes" id="UP000234632">
    <property type="component" value="Unassembled WGS sequence"/>
</dbReference>
<organism evidence="2 3">
    <name type="scientific">Kocuria flava</name>
    <dbReference type="NCBI Taxonomy" id="446860"/>
    <lineage>
        <taxon>Bacteria</taxon>
        <taxon>Bacillati</taxon>
        <taxon>Actinomycetota</taxon>
        <taxon>Actinomycetes</taxon>
        <taxon>Micrococcales</taxon>
        <taxon>Micrococcaceae</taxon>
        <taxon>Kocuria</taxon>
    </lineage>
</organism>
<keyword evidence="1" id="KW-0812">Transmembrane</keyword>
<dbReference type="Pfam" id="PF10011">
    <property type="entry name" value="DUF2254"/>
    <property type="match status" value="1"/>
</dbReference>